<keyword evidence="2" id="KW-0732">Signal</keyword>
<organism evidence="3 4">
    <name type="scientific">Porites lobata</name>
    <dbReference type="NCBI Taxonomy" id="104759"/>
    <lineage>
        <taxon>Eukaryota</taxon>
        <taxon>Metazoa</taxon>
        <taxon>Cnidaria</taxon>
        <taxon>Anthozoa</taxon>
        <taxon>Hexacorallia</taxon>
        <taxon>Scleractinia</taxon>
        <taxon>Fungiina</taxon>
        <taxon>Poritidae</taxon>
        <taxon>Porites</taxon>
    </lineage>
</organism>
<feature type="transmembrane region" description="Helical" evidence="1">
    <location>
        <begin position="49"/>
        <end position="68"/>
    </location>
</feature>
<feature type="signal peptide" evidence="2">
    <location>
        <begin position="1"/>
        <end position="25"/>
    </location>
</feature>
<gene>
    <name evidence="3" type="ORF">PLOB_00042813</name>
</gene>
<accession>A0ABN8N0Q1</accession>
<comment type="caution">
    <text evidence="3">The sequence shown here is derived from an EMBL/GenBank/DDBJ whole genome shotgun (WGS) entry which is preliminary data.</text>
</comment>
<keyword evidence="1" id="KW-0472">Membrane</keyword>
<evidence type="ECO:0000313" key="4">
    <source>
        <dbReference type="Proteomes" id="UP001159405"/>
    </source>
</evidence>
<keyword evidence="4" id="KW-1185">Reference proteome</keyword>
<keyword evidence="1" id="KW-0812">Transmembrane</keyword>
<feature type="chain" id="PRO_5046533556" evidence="2">
    <location>
        <begin position="26"/>
        <end position="179"/>
    </location>
</feature>
<keyword evidence="1" id="KW-1133">Transmembrane helix</keyword>
<protein>
    <submittedName>
        <fullName evidence="3">Uncharacterized protein</fullName>
    </submittedName>
</protein>
<evidence type="ECO:0000256" key="1">
    <source>
        <dbReference type="SAM" id="Phobius"/>
    </source>
</evidence>
<evidence type="ECO:0000313" key="3">
    <source>
        <dbReference type="EMBL" id="CAH3039631.1"/>
    </source>
</evidence>
<evidence type="ECO:0000256" key="2">
    <source>
        <dbReference type="SAM" id="SignalP"/>
    </source>
</evidence>
<sequence>MFSVELSVVLAVVCGLLPFDTGTQASSNYSDTDEVQQSSACLNCWKAVVLVEGVLLAFLAVTVGILVVGGRAKRIRKAAARDKTTERFELGVKNTSLLNPAEDVHRRQAGVSDENEEGGCESETVQSGRMECGYDTLRRLSTKPGEGSYTSLTACGRGACSDSPIYVNQVPSPQYTSNG</sequence>
<dbReference type="Proteomes" id="UP001159405">
    <property type="component" value="Unassembled WGS sequence"/>
</dbReference>
<dbReference type="EMBL" id="CALNXK010000007">
    <property type="protein sequence ID" value="CAH3039631.1"/>
    <property type="molecule type" value="Genomic_DNA"/>
</dbReference>
<reference evidence="3 4" key="1">
    <citation type="submission" date="2022-05" db="EMBL/GenBank/DDBJ databases">
        <authorList>
            <consortium name="Genoscope - CEA"/>
            <person name="William W."/>
        </authorList>
    </citation>
    <scope>NUCLEOTIDE SEQUENCE [LARGE SCALE GENOMIC DNA]</scope>
</reference>
<proteinExistence type="predicted"/>
<name>A0ABN8N0Q1_9CNID</name>